<dbReference type="GO" id="GO:0046983">
    <property type="term" value="F:protein dimerization activity"/>
    <property type="evidence" value="ECO:0007669"/>
    <property type="project" value="InterPro"/>
</dbReference>
<dbReference type="GO" id="GO:0005634">
    <property type="term" value="C:nucleus"/>
    <property type="evidence" value="ECO:0007669"/>
    <property type="project" value="UniProtKB-SubCell"/>
</dbReference>
<dbReference type="SMART" id="SM00432">
    <property type="entry name" value="MADS"/>
    <property type="match status" value="1"/>
</dbReference>
<dbReference type="PaxDb" id="4097-A0A1S3Y914"/>
<proteinExistence type="predicted"/>
<dbReference type="Gene3D" id="3.40.1810.10">
    <property type="entry name" value="Transcription factor, MADS-box"/>
    <property type="match status" value="1"/>
</dbReference>
<dbReference type="GO" id="GO:0006357">
    <property type="term" value="P:regulation of transcription by RNA polymerase II"/>
    <property type="evidence" value="ECO:0000318"/>
    <property type="project" value="GO_Central"/>
</dbReference>
<dbReference type="InterPro" id="IPR036879">
    <property type="entry name" value="TF_MADSbox_sf"/>
</dbReference>
<dbReference type="GO" id="GO:0000978">
    <property type="term" value="F:RNA polymerase II cis-regulatory region sequence-specific DNA binding"/>
    <property type="evidence" value="ECO:0000318"/>
    <property type="project" value="GO_Central"/>
</dbReference>
<keyword evidence="4" id="KW-0804">Transcription</keyword>
<evidence type="ECO:0000256" key="2">
    <source>
        <dbReference type="ARBA" id="ARBA00023015"/>
    </source>
</evidence>
<evidence type="ECO:0000313" key="6">
    <source>
        <dbReference type="Proteomes" id="UP000790787"/>
    </source>
</evidence>
<dbReference type="InterPro" id="IPR002100">
    <property type="entry name" value="TF_MADSbox"/>
</dbReference>
<dbReference type="GO" id="GO:0000981">
    <property type="term" value="F:DNA-binding transcription factor activity, RNA polymerase II-specific"/>
    <property type="evidence" value="ECO:0000318"/>
    <property type="project" value="GO_Central"/>
</dbReference>
<dbReference type="SMR" id="A0A1S3Y914"/>
<evidence type="ECO:0000256" key="3">
    <source>
        <dbReference type="ARBA" id="ARBA00023125"/>
    </source>
</evidence>
<keyword evidence="3" id="KW-0238">DNA-binding</keyword>
<dbReference type="AlphaFoldDB" id="A0A1S3Y914"/>
<feature type="non-terminal residue" evidence="7">
    <location>
        <position position="219"/>
    </location>
</feature>
<keyword evidence="2" id="KW-0805">Transcription regulation</keyword>
<gene>
    <name evidence="7" type="primary">LOC107773573</name>
</gene>
<dbReference type="KEGG" id="nta:107773573"/>
<name>A0A1S3Y914_TOBAC</name>
<organism evidence="6 7">
    <name type="scientific">Nicotiana tabacum</name>
    <name type="common">Common tobacco</name>
    <dbReference type="NCBI Taxonomy" id="4097"/>
    <lineage>
        <taxon>Eukaryota</taxon>
        <taxon>Viridiplantae</taxon>
        <taxon>Streptophyta</taxon>
        <taxon>Embryophyta</taxon>
        <taxon>Tracheophyta</taxon>
        <taxon>Spermatophyta</taxon>
        <taxon>Magnoliopsida</taxon>
        <taxon>eudicotyledons</taxon>
        <taxon>Gunneridae</taxon>
        <taxon>Pentapetalae</taxon>
        <taxon>asterids</taxon>
        <taxon>lamiids</taxon>
        <taxon>Solanales</taxon>
        <taxon>Solanaceae</taxon>
        <taxon>Nicotianoideae</taxon>
        <taxon>Nicotianeae</taxon>
        <taxon>Nicotiana</taxon>
    </lineage>
</organism>
<keyword evidence="6" id="KW-1185">Reference proteome</keyword>
<comment type="subcellular location">
    <subcellularLocation>
        <location evidence="1">Nucleus</location>
    </subcellularLocation>
</comment>
<dbReference type="FunFam" id="3.40.1810.10:FF:000006">
    <property type="entry name" value="Agamous-like MADS-box protein AGL62"/>
    <property type="match status" value="1"/>
</dbReference>
<evidence type="ECO:0000313" key="7">
    <source>
        <dbReference type="RefSeq" id="XP_016448458.1"/>
    </source>
</evidence>
<evidence type="ECO:0000256" key="1">
    <source>
        <dbReference type="ARBA" id="ARBA00004123"/>
    </source>
</evidence>
<dbReference type="OrthoDB" id="1898716at2759"/>
<protein>
    <submittedName>
        <fullName evidence="7">Agamous-like MADS-box protein AGL29</fullName>
    </submittedName>
</protein>
<dbReference type="GeneID" id="107773573"/>
<dbReference type="Proteomes" id="UP000790787">
    <property type="component" value="Chromosome 5"/>
</dbReference>
<reference evidence="6" key="1">
    <citation type="journal article" date="2014" name="Nat. Commun.">
        <title>The tobacco genome sequence and its comparison with those of tomato and potato.</title>
        <authorList>
            <person name="Sierro N."/>
            <person name="Battey J.N."/>
            <person name="Ouadi S."/>
            <person name="Bakaher N."/>
            <person name="Bovet L."/>
            <person name="Willig A."/>
            <person name="Goepfert S."/>
            <person name="Peitsch M.C."/>
            <person name="Ivanov N.V."/>
        </authorList>
    </citation>
    <scope>NUCLEOTIDE SEQUENCE [LARGE SCALE GENOMIC DNA]</scope>
</reference>
<evidence type="ECO:0000256" key="5">
    <source>
        <dbReference type="ARBA" id="ARBA00023242"/>
    </source>
</evidence>
<accession>A0A1S3Y914</accession>
<dbReference type="SUPFAM" id="SSF55455">
    <property type="entry name" value="SRF-like"/>
    <property type="match status" value="1"/>
</dbReference>
<evidence type="ECO:0000256" key="4">
    <source>
        <dbReference type="ARBA" id="ARBA00023163"/>
    </source>
</evidence>
<dbReference type="PRINTS" id="PR00404">
    <property type="entry name" value="MADSDOMAIN"/>
</dbReference>
<dbReference type="PROSITE" id="PS50066">
    <property type="entry name" value="MADS_BOX_2"/>
    <property type="match status" value="1"/>
</dbReference>
<dbReference type="RefSeq" id="XP_016448458.1">
    <property type="nucleotide sequence ID" value="XM_016592972.1"/>
</dbReference>
<dbReference type="PANTHER" id="PTHR11945">
    <property type="entry name" value="MADS BOX PROTEIN"/>
    <property type="match status" value="1"/>
</dbReference>
<dbReference type="Pfam" id="PF00319">
    <property type="entry name" value="SRF-TF"/>
    <property type="match status" value="1"/>
</dbReference>
<keyword evidence="5" id="KW-0539">Nucleus</keyword>
<reference evidence="7" key="2">
    <citation type="submission" date="2025-08" db="UniProtKB">
        <authorList>
            <consortium name="RefSeq"/>
        </authorList>
    </citation>
    <scope>IDENTIFICATION</scope>
</reference>
<sequence length="219" mass="24828">MSTRLIKGRKSVCLAKIENQNNRQVTFSKRRNGVFKKANELAAMTGAEVGIIVSSPGSKPYSFGHPNINEIMNKYVGEERPLSPSSPDIDEKYVQTFRKANSRKLNAQLNTLQDQLDFELSLKNKLNQMNKNVESQQEWFRGPIEKMNYTKASILKEELEDLLLKVKKYGPYGDFGFGRIHGIEVGVFLRNCEDAGRICKGGNFAFAIFCHIYDFCGSE</sequence>
<dbReference type="PANTHER" id="PTHR11945:SF783">
    <property type="entry name" value="AGAMOUS-LIKE MADS-BOX PROTEIN AGL62"/>
    <property type="match status" value="1"/>
</dbReference>